<dbReference type="SUPFAM" id="SSF53474">
    <property type="entry name" value="alpha/beta-Hydrolases"/>
    <property type="match status" value="1"/>
</dbReference>
<dbReference type="EMBL" id="QXEV01000001">
    <property type="protein sequence ID" value="RIA78562.1"/>
    <property type="molecule type" value="Genomic_DNA"/>
</dbReference>
<dbReference type="GO" id="GO:0071555">
    <property type="term" value="P:cell wall organization"/>
    <property type="evidence" value="ECO:0007669"/>
    <property type="project" value="UniProtKB-KW"/>
</dbReference>
<keyword evidence="7" id="KW-1185">Reference proteome</keyword>
<gene>
    <name evidence="6" type="ORF">EI71_00123</name>
</gene>
<dbReference type="InterPro" id="IPR024499">
    <property type="entry name" value="Mbeg1-like"/>
</dbReference>
<dbReference type="GO" id="GO:0005524">
    <property type="term" value="F:ATP binding"/>
    <property type="evidence" value="ECO:0007669"/>
    <property type="project" value="UniProtKB-UniRule"/>
</dbReference>
<keyword evidence="2 6" id="KW-0436">Ligase</keyword>
<evidence type="ECO:0000313" key="6">
    <source>
        <dbReference type="EMBL" id="RIA78562.1"/>
    </source>
</evidence>
<evidence type="ECO:0000259" key="5">
    <source>
        <dbReference type="PROSITE" id="PS50975"/>
    </source>
</evidence>
<feature type="domain" description="ATP-grasp" evidence="5">
    <location>
        <begin position="614"/>
        <end position="810"/>
    </location>
</feature>
<dbReference type="PANTHER" id="PTHR23132:SF23">
    <property type="entry name" value="D-ALANINE--D-ALANINE LIGASE B"/>
    <property type="match status" value="1"/>
</dbReference>
<dbReference type="InterPro" id="IPR011127">
    <property type="entry name" value="Dala_Dala_lig_N"/>
</dbReference>
<dbReference type="Pfam" id="PF07478">
    <property type="entry name" value="Dala_Dala_lig_C"/>
    <property type="match status" value="1"/>
</dbReference>
<dbReference type="SUPFAM" id="SSF52440">
    <property type="entry name" value="PreATP-grasp domain"/>
    <property type="match status" value="1"/>
</dbReference>
<reference evidence="6 7" key="1">
    <citation type="submission" date="2018-08" db="EMBL/GenBank/DDBJ databases">
        <title>Genomic Encyclopedia of Archaeal and Bacterial Type Strains, Phase II (KMG-II): from individual species to whole genera.</title>
        <authorList>
            <person name="Goeker M."/>
        </authorList>
    </citation>
    <scope>NUCLEOTIDE SEQUENCE [LARGE SCALE GENOMIC DNA]</scope>
    <source>
        <strain evidence="6 7">ATCC 27112</strain>
    </source>
</reference>
<evidence type="ECO:0000256" key="2">
    <source>
        <dbReference type="ARBA" id="ARBA00022598"/>
    </source>
</evidence>
<dbReference type="SUPFAM" id="SSF56059">
    <property type="entry name" value="Glutathione synthetase ATP-binding domain-like"/>
    <property type="match status" value="1"/>
</dbReference>
<keyword evidence="3" id="KW-0961">Cell wall biogenesis/degradation</keyword>
<organism evidence="6 7">
    <name type="scientific">Anaeroplasma bactoclasticum</name>
    <dbReference type="NCBI Taxonomy" id="2088"/>
    <lineage>
        <taxon>Bacteria</taxon>
        <taxon>Bacillati</taxon>
        <taxon>Mycoplasmatota</taxon>
        <taxon>Mollicutes</taxon>
        <taxon>Anaeroplasmatales</taxon>
        <taxon>Anaeroplasmataceae</taxon>
        <taxon>Anaeroplasma</taxon>
    </lineage>
</organism>
<comment type="caution">
    <text evidence="6">The sequence shown here is derived from an EMBL/GenBank/DDBJ whole genome shotgun (WGS) entry which is preliminary data.</text>
</comment>
<dbReference type="Proteomes" id="UP000266506">
    <property type="component" value="Unassembled WGS sequence"/>
</dbReference>
<comment type="similarity">
    <text evidence="1">Belongs to the D-alanine--D-alanine ligase family.</text>
</comment>
<protein>
    <submittedName>
        <fullName evidence="6">D-alanine--D-alanine ligase</fullName>
    </submittedName>
</protein>
<accession>A0A397RZ62</accession>
<dbReference type="PROSITE" id="PS50975">
    <property type="entry name" value="ATP_GRASP"/>
    <property type="match status" value="1"/>
</dbReference>
<dbReference type="Gene3D" id="3.40.50.20">
    <property type="match status" value="1"/>
</dbReference>
<dbReference type="InParanoid" id="A0A397RZ62"/>
<dbReference type="PANTHER" id="PTHR23132">
    <property type="entry name" value="D-ALANINE--D-ALANINE LIGASE"/>
    <property type="match status" value="1"/>
</dbReference>
<dbReference type="Gene3D" id="3.30.1490.20">
    <property type="entry name" value="ATP-grasp fold, A domain"/>
    <property type="match status" value="1"/>
</dbReference>
<dbReference type="RefSeq" id="WP_119015306.1">
    <property type="nucleotide sequence ID" value="NZ_QXEV01000001.1"/>
</dbReference>
<proteinExistence type="inferred from homology"/>
<keyword evidence="4" id="KW-0067">ATP-binding</keyword>
<dbReference type="Pfam" id="PF01820">
    <property type="entry name" value="Dala_Dala_lig_N"/>
    <property type="match status" value="1"/>
</dbReference>
<dbReference type="InterPro" id="IPR013815">
    <property type="entry name" value="ATP_grasp_subdomain_1"/>
</dbReference>
<evidence type="ECO:0000256" key="4">
    <source>
        <dbReference type="PROSITE-ProRule" id="PRU00409"/>
    </source>
</evidence>
<dbReference type="Pfam" id="PF11187">
    <property type="entry name" value="Mbeg1-like"/>
    <property type="match status" value="1"/>
</dbReference>
<dbReference type="InterPro" id="IPR011095">
    <property type="entry name" value="Dala_Dala_lig_C"/>
</dbReference>
<keyword evidence="4" id="KW-0547">Nucleotide-binding</keyword>
<dbReference type="Gene3D" id="3.30.470.20">
    <property type="entry name" value="ATP-grasp fold, B domain"/>
    <property type="match status" value="1"/>
</dbReference>
<name>A0A397RZ62_9MOLU</name>
<dbReference type="GO" id="GO:0046872">
    <property type="term" value="F:metal ion binding"/>
    <property type="evidence" value="ECO:0007669"/>
    <property type="project" value="InterPro"/>
</dbReference>
<dbReference type="InterPro" id="IPR029058">
    <property type="entry name" value="AB_hydrolase_fold"/>
</dbReference>
<dbReference type="OrthoDB" id="9813261at2"/>
<evidence type="ECO:0000256" key="1">
    <source>
        <dbReference type="ARBA" id="ARBA00010871"/>
    </source>
</evidence>
<evidence type="ECO:0000313" key="7">
    <source>
        <dbReference type="Proteomes" id="UP000266506"/>
    </source>
</evidence>
<dbReference type="InterPro" id="IPR011761">
    <property type="entry name" value="ATP-grasp"/>
</dbReference>
<dbReference type="GO" id="GO:0008716">
    <property type="term" value="F:D-alanine-D-alanine ligase activity"/>
    <property type="evidence" value="ECO:0007669"/>
    <property type="project" value="InterPro"/>
</dbReference>
<sequence length="818" mass="92108">MALFKIDELLLIENLTYFEETFPFTGIINSKGLTVKEFLAKVDMDKIDMEFEYATYMTGFDFKNLILATKRHHNIMDCYIAETHMDTAYGGGKGVSAVFINEKSKEAVVAFRGTALNEWVDDFVASNQIDSLQQINALEWYKQIYDKLELEKYTVTVIGHSKGGNKAKYITILNDTVNRCVSFDGQGFSDVFIEHYRDRILKRQELIENHNVDYDYVNILLNDIGNRTYYHGYDYGKGGFAEAHCPNTFFDFEEDGKYNIRINSAGQAPEMQILDQFINSMSRSDFSDKERNETAQLVGVLVEKAFSIGASEENTVTDYISFVCDLVKDEKYSNNTAFLLAFVIKFSAENKAFLPALKDIMRHFGMDDFSNMIDMMGEIVLSKKLDTIVNLSNFLALHVSGVVTKIIQSVAKKKYGVELTKEQVKGILLIVSMTKETLKTLKLNLDGSDIVLEKEIEEEAEYTLPTDLNIVVLCGGLSTQRNVSIKSGILVSDALKFHDYNVILLDSFMGYGEEEEIIDDPFDDPDKYSLKIDEFTNEIPDLWAVKKRRKDQSGSYFGPNVLQICKKADVVFLALLGGDAENGKLQATFDLLDIDYTGCDYFSSAISTNKYVAKEILRSNGIPVPKGYLIKKGENIIEPEEKNMNYPVVVKPCNGGIGLGVSVVMNKASFQKAIKDAYRWAQEILVEEYVSGRQFSVSTINGKALPIYESAALNTLDDKTDLALDGKIVENFNKKYSNRFVKELSNQAEKAAYCLGMRDYSMADFIIRSDGTYVCLEVDSLPEITDDSRFASSAKETGMSFDMLCVKILELALSNKGK</sequence>
<dbReference type="AlphaFoldDB" id="A0A397RZ62"/>
<dbReference type="InterPro" id="IPR016185">
    <property type="entry name" value="PreATP-grasp_dom_sf"/>
</dbReference>
<evidence type="ECO:0000256" key="3">
    <source>
        <dbReference type="ARBA" id="ARBA00023316"/>
    </source>
</evidence>